<evidence type="ECO:0000313" key="1">
    <source>
        <dbReference type="EMBL" id="KDB50515.1"/>
    </source>
</evidence>
<comment type="caution">
    <text evidence="1">The sequence shown here is derived from an EMBL/GenBank/DDBJ whole genome shotgun (WGS) entry which is preliminary data.</text>
</comment>
<dbReference type="AlphaFoldDB" id="A0A059KGQ6"/>
<gene>
    <name evidence="1" type="ORF">X805_38990</name>
</gene>
<organism evidence="1 2">
    <name type="scientific">Sphaerotilus natans subsp. natans DSM 6575</name>
    <dbReference type="NCBI Taxonomy" id="1286631"/>
    <lineage>
        <taxon>Bacteria</taxon>
        <taxon>Pseudomonadati</taxon>
        <taxon>Pseudomonadota</taxon>
        <taxon>Betaproteobacteria</taxon>
        <taxon>Burkholderiales</taxon>
        <taxon>Sphaerotilaceae</taxon>
        <taxon>Sphaerotilus</taxon>
    </lineage>
</organism>
<keyword evidence="2" id="KW-1185">Reference proteome</keyword>
<sequence length="37" mass="4425">MPWTGWATASLKFKEVSMMELERMSAKNARRKWQLQP</sequence>
<accession>A0A059KGQ6</accession>
<name>A0A059KGQ6_9BURK</name>
<reference evidence="1 2" key="1">
    <citation type="journal article" date="2014" name="FEMS Microbiol. Ecol.">
        <title>Sphaerotilus natans encrusted with nanoball-shaped Fe(III) oxide minerals formed by nitrate-reducing mixotrophic Fe(II) oxidation.</title>
        <authorList>
            <person name="Park S."/>
            <person name="Kim D.H."/>
            <person name="Lee J.H."/>
            <person name="Hur H.G."/>
        </authorList>
    </citation>
    <scope>NUCLEOTIDE SEQUENCE [LARGE SCALE GENOMIC DNA]</scope>
    <source>
        <strain evidence="1 2">DSM 6575</strain>
    </source>
</reference>
<dbReference type="Proteomes" id="UP000026714">
    <property type="component" value="Unassembled WGS sequence"/>
</dbReference>
<evidence type="ECO:0000313" key="2">
    <source>
        <dbReference type="Proteomes" id="UP000026714"/>
    </source>
</evidence>
<dbReference type="EMBL" id="AZRA01000132">
    <property type="protein sequence ID" value="KDB50515.1"/>
    <property type="molecule type" value="Genomic_DNA"/>
</dbReference>
<proteinExistence type="predicted"/>
<protein>
    <submittedName>
        <fullName evidence="1">Uncharacterized protein</fullName>
    </submittedName>
</protein>